<dbReference type="Gene3D" id="3.40.190.10">
    <property type="entry name" value="Periplasmic binding protein-like II"/>
    <property type="match status" value="1"/>
</dbReference>
<dbReference type="PROSITE" id="PS51257">
    <property type="entry name" value="PROKAR_LIPOPROTEIN"/>
    <property type="match status" value="1"/>
</dbReference>
<dbReference type="PANTHER" id="PTHR30290">
    <property type="entry name" value="PERIPLASMIC BINDING COMPONENT OF ABC TRANSPORTER"/>
    <property type="match status" value="1"/>
</dbReference>
<dbReference type="InterPro" id="IPR000914">
    <property type="entry name" value="SBP_5_dom"/>
</dbReference>
<dbReference type="CDD" id="cd08493">
    <property type="entry name" value="PBP2_DppA_like"/>
    <property type="match status" value="1"/>
</dbReference>
<evidence type="ECO:0000259" key="5">
    <source>
        <dbReference type="Pfam" id="PF00496"/>
    </source>
</evidence>
<dbReference type="GO" id="GO:1904680">
    <property type="term" value="F:peptide transmembrane transporter activity"/>
    <property type="evidence" value="ECO:0007669"/>
    <property type="project" value="TreeGrafter"/>
</dbReference>
<keyword evidence="3 4" id="KW-0732">Signal</keyword>
<feature type="domain" description="Solute-binding protein family 5" evidence="5">
    <location>
        <begin position="86"/>
        <end position="479"/>
    </location>
</feature>
<dbReference type="Gene3D" id="3.10.105.10">
    <property type="entry name" value="Dipeptide-binding Protein, Domain 3"/>
    <property type="match status" value="1"/>
</dbReference>
<dbReference type="GO" id="GO:0043190">
    <property type="term" value="C:ATP-binding cassette (ABC) transporter complex"/>
    <property type="evidence" value="ECO:0007669"/>
    <property type="project" value="InterPro"/>
</dbReference>
<evidence type="ECO:0000256" key="1">
    <source>
        <dbReference type="ARBA" id="ARBA00005695"/>
    </source>
</evidence>
<proteinExistence type="inferred from homology"/>
<dbReference type="PIRSF" id="PIRSF002741">
    <property type="entry name" value="MppA"/>
    <property type="match status" value="1"/>
</dbReference>
<dbReference type="InterPro" id="IPR030678">
    <property type="entry name" value="Peptide/Ni-bd"/>
</dbReference>
<organism evidence="7 8">
    <name type="scientific">Amycolatopsis echigonensis</name>
    <dbReference type="NCBI Taxonomy" id="2576905"/>
    <lineage>
        <taxon>Bacteria</taxon>
        <taxon>Bacillati</taxon>
        <taxon>Actinomycetota</taxon>
        <taxon>Actinomycetes</taxon>
        <taxon>Pseudonocardiales</taxon>
        <taxon>Pseudonocardiaceae</taxon>
        <taxon>Amycolatopsis</taxon>
    </lineage>
</organism>
<dbReference type="Proteomes" id="UP000233750">
    <property type="component" value="Unassembled WGS sequence"/>
</dbReference>
<evidence type="ECO:0000256" key="3">
    <source>
        <dbReference type="ARBA" id="ARBA00022729"/>
    </source>
</evidence>
<dbReference type="GO" id="GO:0015833">
    <property type="term" value="P:peptide transport"/>
    <property type="evidence" value="ECO:0007669"/>
    <property type="project" value="TreeGrafter"/>
</dbReference>
<protein>
    <submittedName>
        <fullName evidence="6">ABC transporter substrate-binding protein</fullName>
    </submittedName>
    <submittedName>
        <fullName evidence="7">Peptide/nickel transport system substrate-binding protein</fullName>
    </submittedName>
</protein>
<evidence type="ECO:0000313" key="9">
    <source>
        <dbReference type="Proteomes" id="UP000550260"/>
    </source>
</evidence>
<dbReference type="EMBL" id="JACJHR010000075">
    <property type="protein sequence ID" value="MBB2504532.1"/>
    <property type="molecule type" value="Genomic_DNA"/>
</dbReference>
<feature type="signal peptide" evidence="4">
    <location>
        <begin position="1"/>
        <end position="29"/>
    </location>
</feature>
<accession>A0A2N3WHT0</accession>
<evidence type="ECO:0000256" key="2">
    <source>
        <dbReference type="ARBA" id="ARBA00022448"/>
    </source>
</evidence>
<dbReference type="Pfam" id="PF00496">
    <property type="entry name" value="SBP_bac_5"/>
    <property type="match status" value="1"/>
</dbReference>
<feature type="chain" id="PRO_5044577462" evidence="4">
    <location>
        <begin position="30"/>
        <end position="563"/>
    </location>
</feature>
<keyword evidence="8" id="KW-1185">Reference proteome</keyword>
<keyword evidence="2" id="KW-0813">Transport</keyword>
<dbReference type="Gene3D" id="3.90.76.10">
    <property type="entry name" value="Dipeptide-binding Protein, Domain 1"/>
    <property type="match status" value="1"/>
</dbReference>
<reference evidence="7 8" key="1">
    <citation type="submission" date="2017-12" db="EMBL/GenBank/DDBJ databases">
        <title>Sequencing the genomes of 1000 Actinobacteria strains.</title>
        <authorList>
            <person name="Klenk H.-P."/>
        </authorList>
    </citation>
    <scope>NUCLEOTIDE SEQUENCE [LARGE SCALE GENOMIC DNA]</scope>
    <source>
        <strain evidence="7 8">DSM 45165</strain>
    </source>
</reference>
<evidence type="ECO:0000313" key="8">
    <source>
        <dbReference type="Proteomes" id="UP000233750"/>
    </source>
</evidence>
<reference evidence="6 9" key="2">
    <citation type="submission" date="2020-08" db="EMBL/GenBank/DDBJ databases">
        <title>Amycolatopsis echigonensis JCM 21831.</title>
        <authorList>
            <person name="Tedsree N."/>
            <person name="Kuncharoen N."/>
            <person name="Likhitwitayawuid K."/>
            <person name="Tanasupawat S."/>
        </authorList>
    </citation>
    <scope>NUCLEOTIDE SEQUENCE [LARGE SCALE GENOMIC DNA]</scope>
    <source>
        <strain evidence="6 9">JCM 21831</strain>
    </source>
</reference>
<dbReference type="PANTHER" id="PTHR30290:SF9">
    <property type="entry name" value="OLIGOPEPTIDE-BINDING PROTEIN APPA"/>
    <property type="match status" value="1"/>
</dbReference>
<comment type="caution">
    <text evidence="7">The sequence shown here is derived from an EMBL/GenBank/DDBJ whole genome shotgun (WGS) entry which is preliminary data.</text>
</comment>
<comment type="similarity">
    <text evidence="1">Belongs to the bacterial solute-binding protein 5 family.</text>
</comment>
<dbReference type="Proteomes" id="UP000550260">
    <property type="component" value="Unassembled WGS sequence"/>
</dbReference>
<dbReference type="EMBL" id="PJMY01000003">
    <property type="protein sequence ID" value="PKV93414.1"/>
    <property type="molecule type" value="Genomic_DNA"/>
</dbReference>
<dbReference type="AlphaFoldDB" id="A0A2N3WHT0"/>
<dbReference type="SUPFAM" id="SSF53850">
    <property type="entry name" value="Periplasmic binding protein-like II"/>
    <property type="match status" value="1"/>
</dbReference>
<gene>
    <name evidence="7" type="ORF">ATK30_4261</name>
    <name evidence="6" type="ORF">H5411_36000</name>
</gene>
<dbReference type="RefSeq" id="WP_167441965.1">
    <property type="nucleotide sequence ID" value="NZ_JACJHR010000075.1"/>
</dbReference>
<evidence type="ECO:0000313" key="6">
    <source>
        <dbReference type="EMBL" id="MBB2504532.1"/>
    </source>
</evidence>
<dbReference type="GO" id="GO:0042597">
    <property type="term" value="C:periplasmic space"/>
    <property type="evidence" value="ECO:0007669"/>
    <property type="project" value="UniProtKB-ARBA"/>
</dbReference>
<sequence>MQQLRLTRTRRAALIGLAGALAVSLSACAESKRDEAGGGGSGGTMVFGNTGNPKMFDPIFNDEGETFRITRQMLDTLIQNKPGTAELAPSLATKWTPSNDGKTWTFDLKQGVKFSDGTAFDAKAVCFNFDRWYNMKGATAQSQMIYYGDVFEGFAHNEGTTKGEPVYKSCEAKDDHTAVLNLNRAKGAFPAAFTLPSFAIQSPTALQKYNADKVTGSGTSITYPEYGYKHPTGTGPFKFESWDQGNGQITLVRNDTSTMPQPAKLDKLVFKVIPDENARKQALKAGDINGYDFPAPSDYGLLRNDGEQVLIRPSFNVLYLGINQAGPNGAKLQDPRVRQALAYGINREQFVRSKLAEGSEVATEFVPKAISGYTDDVTKYPYDPTKAKQLLKDAGAEGMTLKFYYPTEVTRPYMPNPADTYTAISEDLKAIGINVQPVAESWNGGYKDDVQQNGKQDIHLLGWTGDYNDAGNFVGTFFGRPKPEFGLTDQNNQGIFKALADADAAPAGDAHTKAYQEANKKIMDYLPAIPIAYPTPAIVVGPKIKGVVASPLTDERFDNVTIG</sequence>
<evidence type="ECO:0000256" key="4">
    <source>
        <dbReference type="SAM" id="SignalP"/>
    </source>
</evidence>
<dbReference type="InterPro" id="IPR039424">
    <property type="entry name" value="SBP_5"/>
</dbReference>
<name>A0A2N3WHT0_9PSEU</name>
<accession>A0A8E1W608</accession>
<evidence type="ECO:0000313" key="7">
    <source>
        <dbReference type="EMBL" id="PKV93414.1"/>
    </source>
</evidence>